<evidence type="ECO:0000256" key="1">
    <source>
        <dbReference type="SAM" id="MobiDB-lite"/>
    </source>
</evidence>
<feature type="compositionally biased region" description="Basic and acidic residues" evidence="1">
    <location>
        <begin position="10"/>
        <end position="19"/>
    </location>
</feature>
<protein>
    <submittedName>
        <fullName evidence="2">Uncharacterized protein</fullName>
    </submittedName>
</protein>
<organism evidence="2 3">
    <name type="scientific">Vitis vinifera</name>
    <name type="common">Grape</name>
    <dbReference type="NCBI Taxonomy" id="29760"/>
    <lineage>
        <taxon>Eukaryota</taxon>
        <taxon>Viridiplantae</taxon>
        <taxon>Streptophyta</taxon>
        <taxon>Embryophyta</taxon>
        <taxon>Tracheophyta</taxon>
        <taxon>Spermatophyta</taxon>
        <taxon>Magnoliopsida</taxon>
        <taxon>eudicotyledons</taxon>
        <taxon>Gunneridae</taxon>
        <taxon>Pentapetalae</taxon>
        <taxon>rosids</taxon>
        <taxon>Vitales</taxon>
        <taxon>Vitaceae</taxon>
        <taxon>Viteae</taxon>
        <taxon>Vitis</taxon>
    </lineage>
</organism>
<keyword evidence="3" id="KW-1185">Reference proteome</keyword>
<reference evidence="3" key="1">
    <citation type="journal article" date="2007" name="Nature">
        <title>The grapevine genome sequence suggests ancestral hexaploidization in major angiosperm phyla.</title>
        <authorList>
            <consortium name="The French-Italian Public Consortium for Grapevine Genome Characterization."/>
            <person name="Jaillon O."/>
            <person name="Aury J.-M."/>
            <person name="Noel B."/>
            <person name="Policriti A."/>
            <person name="Clepet C."/>
            <person name="Casagrande A."/>
            <person name="Choisne N."/>
            <person name="Aubourg S."/>
            <person name="Vitulo N."/>
            <person name="Jubin C."/>
            <person name="Vezzi A."/>
            <person name="Legeai F."/>
            <person name="Hugueney P."/>
            <person name="Dasilva C."/>
            <person name="Horner D."/>
            <person name="Mica E."/>
            <person name="Jublot D."/>
            <person name="Poulain J."/>
            <person name="Bruyere C."/>
            <person name="Billault A."/>
            <person name="Segurens B."/>
            <person name="Gouyvenoux M."/>
            <person name="Ugarte E."/>
            <person name="Cattonaro F."/>
            <person name="Anthouard V."/>
            <person name="Vico V."/>
            <person name="Del Fabbro C."/>
            <person name="Alaux M."/>
            <person name="Di Gaspero G."/>
            <person name="Dumas V."/>
            <person name="Felice N."/>
            <person name="Paillard S."/>
            <person name="Juman I."/>
            <person name="Moroldo M."/>
            <person name="Scalabrin S."/>
            <person name="Canaguier A."/>
            <person name="Le Clainche I."/>
            <person name="Malacrida G."/>
            <person name="Durand E."/>
            <person name="Pesole G."/>
            <person name="Laucou V."/>
            <person name="Chatelet P."/>
            <person name="Merdinoglu D."/>
            <person name="Delledonne M."/>
            <person name="Pezzotti M."/>
            <person name="Lecharny A."/>
            <person name="Scarpelli C."/>
            <person name="Artiguenave F."/>
            <person name="Pe M.E."/>
            <person name="Valle G."/>
            <person name="Morgante M."/>
            <person name="Caboche M."/>
            <person name="Adam-Blondon A.-F."/>
            <person name="Weissenbach J."/>
            <person name="Quetier F."/>
            <person name="Wincker P."/>
        </authorList>
    </citation>
    <scope>NUCLEOTIDE SEQUENCE [LARGE SCALE GENOMIC DNA]</scope>
    <source>
        <strain evidence="3">cv. Pinot noir / PN40024</strain>
    </source>
</reference>
<dbReference type="GO" id="GO:0004519">
    <property type="term" value="F:endonuclease activity"/>
    <property type="evidence" value="ECO:0007669"/>
    <property type="project" value="InterPro"/>
</dbReference>
<feature type="region of interest" description="Disordered" evidence="1">
    <location>
        <begin position="1"/>
        <end position="20"/>
    </location>
</feature>
<dbReference type="PANTHER" id="PTHR15002:SF0">
    <property type="entry name" value="RIBOSOMAL BIOGENESIS PROTEIN LAS1L"/>
    <property type="match status" value="1"/>
</dbReference>
<dbReference type="HOGENOM" id="CLU_2311296_0_0_1"/>
<dbReference type="OrthoDB" id="10263222at2759"/>
<dbReference type="GO" id="GO:0006364">
    <property type="term" value="P:rRNA processing"/>
    <property type="evidence" value="ECO:0007669"/>
    <property type="project" value="InterPro"/>
</dbReference>
<dbReference type="PANTHER" id="PTHR15002">
    <property type="entry name" value="RIBOSOMAL BIOGENESIS PROTEIN LAS1L"/>
    <property type="match status" value="1"/>
</dbReference>
<accession>F6GXJ8</accession>
<dbReference type="STRING" id="29760.F6GXJ8"/>
<gene>
    <name evidence="2" type="ordered locus">VIT_11s0052g00180</name>
</gene>
<dbReference type="AlphaFoldDB" id="F6GXJ8"/>
<dbReference type="EMBL" id="FN594964">
    <property type="protein sequence ID" value="CCB44684.1"/>
    <property type="molecule type" value="Genomic_DNA"/>
</dbReference>
<dbReference type="Pfam" id="PF04031">
    <property type="entry name" value="Las1"/>
    <property type="match status" value="1"/>
</dbReference>
<dbReference type="GO" id="GO:0090730">
    <property type="term" value="C:Las1 complex"/>
    <property type="evidence" value="ECO:0007669"/>
    <property type="project" value="InterPro"/>
</dbReference>
<proteinExistence type="predicted"/>
<dbReference type="InterPro" id="IPR007174">
    <property type="entry name" value="Las1"/>
</dbReference>
<evidence type="ECO:0000313" key="2">
    <source>
        <dbReference type="EMBL" id="CCB44684.1"/>
    </source>
</evidence>
<dbReference type="PaxDb" id="29760-VIT_11s0052g00180.t01"/>
<evidence type="ECO:0000313" key="3">
    <source>
        <dbReference type="Proteomes" id="UP000009183"/>
    </source>
</evidence>
<dbReference type="Proteomes" id="UP000009183">
    <property type="component" value="Chromosome 11"/>
</dbReference>
<dbReference type="eggNOG" id="KOG2425">
    <property type="taxonomic scope" value="Eukaryota"/>
</dbReference>
<name>F6GXJ8_VITVI</name>
<sequence>MESLLGFEQASRHDNEGSHGQKLVPWLNWEEWNSVRQSLFSSSQDSVGFALGRVSAWRSRGCLPVVVEVTASIIEIQQQDPFFRYIFGSPFAARALKTHS</sequence>
<dbReference type="InParanoid" id="F6GXJ8"/>